<protein>
    <recommendedName>
        <fullName evidence="5">Sedoheptulose 1,7-bisphosphatase</fullName>
    </recommendedName>
</protein>
<keyword evidence="4" id="KW-1185">Reference proteome</keyword>
<organism evidence="3 4">
    <name type="scientific">Neonectria ditissima</name>
    <dbReference type="NCBI Taxonomy" id="78410"/>
    <lineage>
        <taxon>Eukaryota</taxon>
        <taxon>Fungi</taxon>
        <taxon>Dikarya</taxon>
        <taxon>Ascomycota</taxon>
        <taxon>Pezizomycotina</taxon>
        <taxon>Sordariomycetes</taxon>
        <taxon>Hypocreomycetidae</taxon>
        <taxon>Hypocreales</taxon>
        <taxon>Nectriaceae</taxon>
        <taxon>Neonectria</taxon>
    </lineage>
</organism>
<proteinExistence type="predicted"/>
<dbReference type="InterPro" id="IPR013078">
    <property type="entry name" value="His_Pase_superF_clade-1"/>
</dbReference>
<dbReference type="GO" id="GO:0050278">
    <property type="term" value="F:sedoheptulose-bisphosphatase activity"/>
    <property type="evidence" value="ECO:0007669"/>
    <property type="project" value="TreeGrafter"/>
</dbReference>
<dbReference type="InterPro" id="IPR050275">
    <property type="entry name" value="PGM_Phosphatase"/>
</dbReference>
<dbReference type="STRING" id="78410.A0A0P7BWX7"/>
<name>A0A0P7BWX7_9HYPO</name>
<dbReference type="EMBL" id="LKCW01000001">
    <property type="protein sequence ID" value="KPM46541.1"/>
    <property type="molecule type" value="Genomic_DNA"/>
</dbReference>
<evidence type="ECO:0000256" key="1">
    <source>
        <dbReference type="PIRSR" id="PIRSR613078-1"/>
    </source>
</evidence>
<feature type="binding site" evidence="2">
    <location>
        <begin position="28"/>
        <end position="29"/>
    </location>
    <ligand>
        <name>substrate</name>
    </ligand>
</feature>
<feature type="active site" description="Proton donor/acceptor" evidence="1">
    <location>
        <position position="103"/>
    </location>
</feature>
<feature type="binding site" evidence="2">
    <location>
        <position position="72"/>
    </location>
    <ligand>
        <name>substrate</name>
    </ligand>
</feature>
<dbReference type="Pfam" id="PF00300">
    <property type="entry name" value="His_Phos_1"/>
    <property type="match status" value="1"/>
</dbReference>
<evidence type="ECO:0008006" key="5">
    <source>
        <dbReference type="Google" id="ProtNLM"/>
    </source>
</evidence>
<comment type="caution">
    <text evidence="3">The sequence shown here is derived from an EMBL/GenBank/DDBJ whole genome shotgun (WGS) entry which is preliminary data.</text>
</comment>
<dbReference type="GO" id="GO:0046390">
    <property type="term" value="P:ribose phosphate biosynthetic process"/>
    <property type="evidence" value="ECO:0007669"/>
    <property type="project" value="TreeGrafter"/>
</dbReference>
<dbReference type="InterPro" id="IPR029033">
    <property type="entry name" value="His_PPase_superfam"/>
</dbReference>
<dbReference type="SMART" id="SM00855">
    <property type="entry name" value="PGAM"/>
    <property type="match status" value="1"/>
</dbReference>
<dbReference type="AlphaFoldDB" id="A0A0P7BWX7"/>
<evidence type="ECO:0000313" key="3">
    <source>
        <dbReference type="EMBL" id="KPM46541.1"/>
    </source>
</evidence>
<reference evidence="3 4" key="1">
    <citation type="submission" date="2015-09" db="EMBL/GenBank/DDBJ databases">
        <title>Draft genome of a European isolate of the apple canker pathogen Neonectria ditissima.</title>
        <authorList>
            <person name="Gomez-Cortecero A."/>
            <person name="Harrison R.J."/>
            <person name="Armitage A.D."/>
        </authorList>
    </citation>
    <scope>NUCLEOTIDE SEQUENCE [LARGE SCALE GENOMIC DNA]</scope>
    <source>
        <strain evidence="3 4">R09/05</strain>
    </source>
</reference>
<accession>A0A0P7BWX7</accession>
<dbReference type="CDD" id="cd07067">
    <property type="entry name" value="HP_PGM_like"/>
    <property type="match status" value="1"/>
</dbReference>
<dbReference type="SUPFAM" id="SSF53254">
    <property type="entry name" value="Phosphoglycerate mutase-like"/>
    <property type="match status" value="1"/>
</dbReference>
<gene>
    <name evidence="3" type="ORF">AK830_g61</name>
</gene>
<dbReference type="PANTHER" id="PTHR48100">
    <property type="entry name" value="BROAD-SPECIFICITY PHOSPHATASE YOR283W-RELATED"/>
    <property type="match status" value="1"/>
</dbReference>
<evidence type="ECO:0000313" key="4">
    <source>
        <dbReference type="Proteomes" id="UP000050424"/>
    </source>
</evidence>
<dbReference type="Gene3D" id="3.40.50.1240">
    <property type="entry name" value="Phosphoglycerate mutase-like"/>
    <property type="match status" value="1"/>
</dbReference>
<dbReference type="Proteomes" id="UP000050424">
    <property type="component" value="Unassembled WGS sequence"/>
</dbReference>
<dbReference type="PANTHER" id="PTHR48100:SF15">
    <property type="entry name" value="SEDOHEPTULOSE 1,7-BISPHOSPHATASE"/>
    <property type="match status" value="1"/>
</dbReference>
<evidence type="ECO:0000256" key="2">
    <source>
        <dbReference type="PIRSR" id="PIRSR613078-2"/>
    </source>
</evidence>
<feature type="binding site" evidence="2">
    <location>
        <begin position="103"/>
        <end position="106"/>
    </location>
    <ligand>
        <name>substrate</name>
    </ligand>
</feature>
<dbReference type="OrthoDB" id="4818801at2759"/>
<sequence length="242" mass="26942">MSDQEALTPRTFLVRHGETEWAKSGRYTGITDIELTPKGVRQVSSTAAKLVGTGKLVDPGRIARVFVSPRRRATKTFELLGIPPSPGAAEGEREVTYTEDIAEWTYGDYEGLKTGEIRALRKKRGLDQEREWDIWMDGCEGGESTQQVTERLDRLISQIRKVQGPFMNGEKPVDVLVVAHGHILRCFVKRWLGYSIDFPLLMILAPGAVAVLSYKNNNVDEPAFYVGMALPSAEDSDDIVES</sequence>
<feature type="active site" description="Tele-phosphohistidine intermediate" evidence="1">
    <location>
        <position position="16"/>
    </location>
</feature>